<dbReference type="Proteomes" id="UP000216215">
    <property type="component" value="Unassembled WGS sequence"/>
</dbReference>
<name>A0AB36RH81_9HYPH</name>
<protein>
    <recommendedName>
        <fullName evidence="3">NTP pyrophosphohydrolase MazG putative catalytic core domain-containing protein</fullName>
    </recommendedName>
</protein>
<evidence type="ECO:0000313" key="1">
    <source>
        <dbReference type="EMBL" id="PAQ04333.1"/>
    </source>
</evidence>
<evidence type="ECO:0008006" key="3">
    <source>
        <dbReference type="Google" id="ProtNLM"/>
    </source>
</evidence>
<organism evidence="1 2">
    <name type="scientific">Mesorhizobium mediterraneum</name>
    <dbReference type="NCBI Taxonomy" id="43617"/>
    <lineage>
        <taxon>Bacteria</taxon>
        <taxon>Pseudomonadati</taxon>
        <taxon>Pseudomonadota</taxon>
        <taxon>Alphaproteobacteria</taxon>
        <taxon>Hyphomicrobiales</taxon>
        <taxon>Phyllobacteriaceae</taxon>
        <taxon>Mesorhizobium</taxon>
    </lineage>
</organism>
<gene>
    <name evidence="1" type="ORF">CIT25_00440</name>
</gene>
<comment type="caution">
    <text evidence="1">The sequence shown here is derived from an EMBL/GenBank/DDBJ whole genome shotgun (WGS) entry which is preliminary data.</text>
</comment>
<dbReference type="AlphaFoldDB" id="A0AB36RH81"/>
<sequence length="96" mass="10921">MQNYPGKGFEGVSKLDCLQRIETLIDEASVDAIDKARVLLDQFKGRSETLAQAIDDFLLDLMTLVFVVETTRERFHNPARRLARVRLTRISLLLAS</sequence>
<proteinExistence type="predicted"/>
<accession>A0AB36RH81</accession>
<evidence type="ECO:0000313" key="2">
    <source>
        <dbReference type="Proteomes" id="UP000216215"/>
    </source>
</evidence>
<reference evidence="2" key="1">
    <citation type="submission" date="2017-08" db="EMBL/GenBank/DDBJ databases">
        <title>Mesorhizobium wenxinae sp. nov., a novel rhizobial species isolated from root nodules of chickpea (Cicer arietinum L.).</title>
        <authorList>
            <person name="Zhang J."/>
        </authorList>
    </citation>
    <scope>NUCLEOTIDE SEQUENCE [LARGE SCALE GENOMIC DNA]</scope>
    <source>
        <strain evidence="2">USDA 3392</strain>
    </source>
</reference>
<dbReference type="EMBL" id="NPKI01000001">
    <property type="protein sequence ID" value="PAQ04333.1"/>
    <property type="molecule type" value="Genomic_DNA"/>
</dbReference>
<keyword evidence="2" id="KW-1185">Reference proteome</keyword>